<proteinExistence type="predicted"/>
<name>A0ABQ7K9E5_9FUNG</name>
<reference evidence="1 2" key="1">
    <citation type="journal article" date="2020" name="Fungal Divers.">
        <title>Resolving the Mortierellaceae phylogeny through synthesis of multi-gene phylogenetics and phylogenomics.</title>
        <authorList>
            <person name="Vandepol N."/>
            <person name="Liber J."/>
            <person name="Desiro A."/>
            <person name="Na H."/>
            <person name="Kennedy M."/>
            <person name="Barry K."/>
            <person name="Grigoriev I.V."/>
            <person name="Miller A.N."/>
            <person name="O'Donnell K."/>
            <person name="Stajich J.E."/>
            <person name="Bonito G."/>
        </authorList>
    </citation>
    <scope>NUCLEOTIDE SEQUENCE [LARGE SCALE GENOMIC DNA]</scope>
    <source>
        <strain evidence="1 2">AD045</strain>
    </source>
</reference>
<gene>
    <name evidence="1" type="ORF">BGZ96_003760</name>
</gene>
<comment type="caution">
    <text evidence="1">The sequence shown here is derived from an EMBL/GenBank/DDBJ whole genome shotgun (WGS) entry which is preliminary data.</text>
</comment>
<keyword evidence="2" id="KW-1185">Reference proteome</keyword>
<protein>
    <submittedName>
        <fullName evidence="1">Uncharacterized protein</fullName>
    </submittedName>
</protein>
<sequence length="93" mass="10509">MAHKVVITDKAALIDSLKMSGSKAHAQFTNGSTVKFTVTVHDHDEKKSLDLATAKYFIKASFEEANGETYLDMDRTVYCRDRVYSVHVHPNYL</sequence>
<dbReference type="Proteomes" id="UP001194696">
    <property type="component" value="Unassembled WGS sequence"/>
</dbReference>
<evidence type="ECO:0000313" key="1">
    <source>
        <dbReference type="EMBL" id="KAG0292736.1"/>
    </source>
</evidence>
<evidence type="ECO:0000313" key="2">
    <source>
        <dbReference type="Proteomes" id="UP001194696"/>
    </source>
</evidence>
<accession>A0ABQ7K9E5</accession>
<organism evidence="1 2">
    <name type="scientific">Linnemannia gamsii</name>
    <dbReference type="NCBI Taxonomy" id="64522"/>
    <lineage>
        <taxon>Eukaryota</taxon>
        <taxon>Fungi</taxon>
        <taxon>Fungi incertae sedis</taxon>
        <taxon>Mucoromycota</taxon>
        <taxon>Mortierellomycotina</taxon>
        <taxon>Mortierellomycetes</taxon>
        <taxon>Mortierellales</taxon>
        <taxon>Mortierellaceae</taxon>
        <taxon>Linnemannia</taxon>
    </lineage>
</organism>
<dbReference type="EMBL" id="JAAAIM010000184">
    <property type="protein sequence ID" value="KAG0292736.1"/>
    <property type="molecule type" value="Genomic_DNA"/>
</dbReference>